<sequence length="550" mass="62161">MNRYVVETFRKRLEDFSISDYHGLISPGLTCYLNCVLQVLFMTEDFREAVKRSCSKDPATIDRYLRELFGSLEKRMAKTHKLTKKLGITDVYEQRDVAEYFEKILCLTSPEASKIFKGELSHKTTCCRCNKGNDSRSFFWILPLAVEDSFCRTYDVEEGFKSYFNVQKVSGENQVYCSQCSKKQDADTVWELTQHPDVLTLLLKRFTFDYKRKCYVKLHCKADVPQTLYTKTCTYDLFAVVNHFGNLTGGHYTAEIKSFETGQWYCFDDDSVRRVKSHPFGIGVNSLRSCAAYLLMYRKISGHPEKADGSDREAQGAHSDAEVEGRRDEAEGGEALGPHYQLKGASCRGGGENFKHLNGDILDKSHDDALGRRQKNSSLGDKLLNHRASPLRHPTNMLPQTDNEADGDNYSPNLGCSSTKTAVESNSVKIEREVVTLRSSVKQGREANGSGMSDSSAKPCHASSHGYPSASDIQLTRRSCRPRRGNEPTECSPNVCRKSSSSRRNKEKQQHVVHADSSCKPEATQTVEENRRGKREAKKCEDKAKKNPWK</sequence>
<keyword evidence="4" id="KW-1185">Reference proteome</keyword>
<feature type="region of interest" description="Disordered" evidence="1">
    <location>
        <begin position="365"/>
        <end position="550"/>
    </location>
</feature>
<protein>
    <submittedName>
        <fullName evidence="3 5">Ubiquitin carboxyl-terminal hydrolase 50</fullName>
    </submittedName>
</protein>
<dbReference type="InterPro" id="IPR018200">
    <property type="entry name" value="USP_CS"/>
</dbReference>
<feature type="region of interest" description="Disordered" evidence="1">
    <location>
        <begin position="304"/>
        <end position="342"/>
    </location>
</feature>
<proteinExistence type="predicted"/>
<accession>A0A3B4ZSX3</accession>
<reference evidence="5" key="2">
    <citation type="submission" date="2025-04" db="UniProtKB">
        <authorList>
            <consortium name="RefSeq"/>
        </authorList>
    </citation>
    <scope>IDENTIFICATION</scope>
</reference>
<dbReference type="InterPro" id="IPR050164">
    <property type="entry name" value="Peptidase_C19"/>
</dbReference>
<evidence type="ECO:0000313" key="4">
    <source>
        <dbReference type="Proteomes" id="UP000694891"/>
    </source>
</evidence>
<dbReference type="STRING" id="144197.ENSSPAP00000010871"/>
<organism evidence="3">
    <name type="scientific">Stegastes partitus</name>
    <name type="common">bicolor damselfish</name>
    <dbReference type="NCBI Taxonomy" id="144197"/>
    <lineage>
        <taxon>Eukaryota</taxon>
        <taxon>Metazoa</taxon>
        <taxon>Chordata</taxon>
        <taxon>Craniata</taxon>
        <taxon>Vertebrata</taxon>
        <taxon>Euteleostomi</taxon>
        <taxon>Actinopterygii</taxon>
        <taxon>Neopterygii</taxon>
        <taxon>Teleostei</taxon>
        <taxon>Neoteleostei</taxon>
        <taxon>Acanthomorphata</taxon>
        <taxon>Ovalentaria</taxon>
        <taxon>Pomacentridae</taxon>
        <taxon>Stegastes</taxon>
    </lineage>
</organism>
<evidence type="ECO:0000256" key="1">
    <source>
        <dbReference type="SAM" id="MobiDB-lite"/>
    </source>
</evidence>
<dbReference type="PANTHER" id="PTHR24006">
    <property type="entry name" value="UBIQUITIN CARBOXYL-TERMINAL HYDROLASE"/>
    <property type="match status" value="1"/>
</dbReference>
<dbReference type="Gene3D" id="3.90.70.10">
    <property type="entry name" value="Cysteine proteinases"/>
    <property type="match status" value="1"/>
</dbReference>
<dbReference type="GO" id="GO:0005829">
    <property type="term" value="C:cytosol"/>
    <property type="evidence" value="ECO:0007669"/>
    <property type="project" value="TreeGrafter"/>
</dbReference>
<dbReference type="GeneID" id="103358403"/>
<feature type="compositionally biased region" description="Basic and acidic residues" evidence="1">
    <location>
        <begin position="507"/>
        <end position="519"/>
    </location>
</feature>
<dbReference type="InterPro" id="IPR028889">
    <property type="entry name" value="USP"/>
</dbReference>
<dbReference type="RefSeq" id="XP_008281587.1">
    <property type="nucleotide sequence ID" value="XM_008283365.1"/>
</dbReference>
<feature type="compositionally biased region" description="Polar residues" evidence="1">
    <location>
        <begin position="410"/>
        <end position="428"/>
    </location>
</feature>
<dbReference type="PANTHER" id="PTHR24006:SF899">
    <property type="entry name" value="UBIQUITIN CARBOXYL-TERMINAL HYDROLASE"/>
    <property type="match status" value="1"/>
</dbReference>
<name>A0A3B4ZSX3_9TELE</name>
<keyword evidence="5" id="KW-0378">Hydrolase</keyword>
<dbReference type="GO" id="GO:0005634">
    <property type="term" value="C:nucleus"/>
    <property type="evidence" value="ECO:0007669"/>
    <property type="project" value="TreeGrafter"/>
</dbReference>
<dbReference type="GO" id="GO:0016579">
    <property type="term" value="P:protein deubiquitination"/>
    <property type="evidence" value="ECO:0007669"/>
    <property type="project" value="InterPro"/>
</dbReference>
<dbReference type="AlphaFoldDB" id="A0A3B4ZSX3"/>
<dbReference type="Ensembl" id="ENSSPAT00000011057.1">
    <property type="protein sequence ID" value="ENSSPAP00000010871.1"/>
    <property type="gene ID" value="ENSSPAG00000008272.1"/>
</dbReference>
<dbReference type="PROSITE" id="PS00973">
    <property type="entry name" value="USP_2"/>
    <property type="match status" value="1"/>
</dbReference>
<dbReference type="Pfam" id="PF00443">
    <property type="entry name" value="UCH"/>
    <property type="match status" value="1"/>
</dbReference>
<gene>
    <name evidence="5" type="primary">LOC103358403</name>
</gene>
<dbReference type="SUPFAM" id="SSF54001">
    <property type="entry name" value="Cysteine proteinases"/>
    <property type="match status" value="1"/>
</dbReference>
<feature type="compositionally biased region" description="Basic and acidic residues" evidence="1">
    <location>
        <begin position="304"/>
        <end position="330"/>
    </location>
</feature>
<evidence type="ECO:0000313" key="3">
    <source>
        <dbReference type="Ensembl" id="ENSSPAP00000010871.1"/>
    </source>
</evidence>
<dbReference type="CDD" id="cd02257">
    <property type="entry name" value="Peptidase_C19"/>
    <property type="match status" value="1"/>
</dbReference>
<feature type="domain" description="USP" evidence="2">
    <location>
        <begin position="22"/>
        <end position="300"/>
    </location>
</feature>
<dbReference type="PROSITE" id="PS50235">
    <property type="entry name" value="USP_3"/>
    <property type="match status" value="1"/>
</dbReference>
<reference evidence="3" key="1">
    <citation type="submission" date="2023-09" db="UniProtKB">
        <authorList>
            <consortium name="Ensembl"/>
        </authorList>
    </citation>
    <scope>IDENTIFICATION</scope>
</reference>
<dbReference type="GO" id="GO:0004843">
    <property type="term" value="F:cysteine-type deubiquitinase activity"/>
    <property type="evidence" value="ECO:0007669"/>
    <property type="project" value="InterPro"/>
</dbReference>
<dbReference type="InterPro" id="IPR038765">
    <property type="entry name" value="Papain-like_cys_pep_sf"/>
</dbReference>
<dbReference type="InterPro" id="IPR001394">
    <property type="entry name" value="Peptidase_C19_UCH"/>
</dbReference>
<dbReference type="Proteomes" id="UP000694891">
    <property type="component" value="Unplaced"/>
</dbReference>
<feature type="compositionally biased region" description="Basic and acidic residues" evidence="1">
    <location>
        <begin position="538"/>
        <end position="550"/>
    </location>
</feature>
<dbReference type="OrthoDB" id="292964at2759"/>
<dbReference type="GeneTree" id="ENSGT00940000174852"/>
<evidence type="ECO:0000313" key="5">
    <source>
        <dbReference type="RefSeq" id="XP_008281587.1"/>
    </source>
</evidence>
<evidence type="ECO:0000259" key="2">
    <source>
        <dbReference type="PROSITE" id="PS50235"/>
    </source>
</evidence>